<dbReference type="InterPro" id="IPR007421">
    <property type="entry name" value="Schlafen_AlbA_2_dom"/>
</dbReference>
<dbReference type="EMBL" id="DXEM01000036">
    <property type="protein sequence ID" value="HIX68885.1"/>
    <property type="molecule type" value="Genomic_DNA"/>
</dbReference>
<evidence type="ECO:0000313" key="2">
    <source>
        <dbReference type="EMBL" id="HIX68885.1"/>
    </source>
</evidence>
<organism evidence="2 3">
    <name type="scientific">Candidatus Anaerostipes excrementavium</name>
    <dbReference type="NCBI Taxonomy" id="2838463"/>
    <lineage>
        <taxon>Bacteria</taxon>
        <taxon>Bacillati</taxon>
        <taxon>Bacillota</taxon>
        <taxon>Clostridia</taxon>
        <taxon>Lachnospirales</taxon>
        <taxon>Lachnospiraceae</taxon>
        <taxon>Anaerostipes</taxon>
    </lineage>
</organism>
<protein>
    <submittedName>
        <fullName evidence="2">DNA binding domain-containing protein</fullName>
    </submittedName>
</protein>
<dbReference type="SUPFAM" id="SSF46785">
    <property type="entry name" value="Winged helix' DNA-binding domain"/>
    <property type="match status" value="1"/>
</dbReference>
<dbReference type="InterPro" id="IPR036390">
    <property type="entry name" value="WH_DNA-bd_sf"/>
</dbReference>
<dbReference type="Pfam" id="PF13749">
    <property type="entry name" value="HATPase_c_4"/>
    <property type="match status" value="1"/>
</dbReference>
<comment type="caution">
    <text evidence="2">The sequence shown here is derived from an EMBL/GenBank/DDBJ whole genome shotgun (WGS) entry which is preliminary data.</text>
</comment>
<dbReference type="InterPro" id="IPR038475">
    <property type="entry name" value="RecG_C_sf"/>
</dbReference>
<dbReference type="AlphaFoldDB" id="A0A9D1WZL6"/>
<gene>
    <name evidence="2" type="ORF">H9735_12295</name>
</gene>
<dbReference type="Gene3D" id="1.10.10.10">
    <property type="entry name" value="Winged helix-like DNA-binding domain superfamily/Winged helix DNA-binding domain"/>
    <property type="match status" value="1"/>
</dbReference>
<dbReference type="Gene3D" id="3.30.565.60">
    <property type="match status" value="1"/>
</dbReference>
<evidence type="ECO:0000313" key="3">
    <source>
        <dbReference type="Proteomes" id="UP000886721"/>
    </source>
</evidence>
<dbReference type="InterPro" id="IPR038461">
    <property type="entry name" value="Schlafen_AlbA_2_dom_sf"/>
</dbReference>
<dbReference type="InterPro" id="IPR036388">
    <property type="entry name" value="WH-like_DNA-bd_sf"/>
</dbReference>
<dbReference type="PANTHER" id="PTHR30595">
    <property type="entry name" value="GLPR-RELATED TRANSCRIPTIONAL REPRESSOR"/>
    <property type="match status" value="1"/>
</dbReference>
<sequence>MLYTLEEIYKKKEDQTYDRKSARKNPKGLSNHIVAFANADGGTLVIGIEDDFTVTGIDDYQNNVNDILRVPFDYCKPSVRVMTETVDCIDKDGKANHLLIITIPQSSELHANQQDDVYYRMGDKSKKLNFDERLQLMYAKGSRYYEDEPVFRSSIDDIDFDFVEEYCKKIGYGKSAKEYIQQNNDYVVRHDGREEMSGAALLLFGKNPQRFFQRARVRFIRYDGTEAKVGTEMNVIKDEIFHGRILDVVRQALDFVSSQIKMFDDRITVESPGSLPGIVRLNNLRTVHFSRNPKIAEFLHQYEYVKEFGEGIDRMFHEMENAGLPAPEYSDNAFMLNATIRNGEINGEINSDIGELNPALLYLNKNESAVYHLIEEIPQISRQKMAEKIGVSSRTIDRTIQSLIKKNLIRRKGSKKTGHWEIIE</sequence>
<reference evidence="2" key="1">
    <citation type="journal article" date="2021" name="PeerJ">
        <title>Extensive microbial diversity within the chicken gut microbiome revealed by metagenomics and culture.</title>
        <authorList>
            <person name="Gilroy R."/>
            <person name="Ravi A."/>
            <person name="Getino M."/>
            <person name="Pursley I."/>
            <person name="Horton D.L."/>
            <person name="Alikhan N.F."/>
            <person name="Baker D."/>
            <person name="Gharbi K."/>
            <person name="Hall N."/>
            <person name="Watson M."/>
            <person name="Adriaenssens E.M."/>
            <person name="Foster-Nyarko E."/>
            <person name="Jarju S."/>
            <person name="Secka A."/>
            <person name="Antonio M."/>
            <person name="Oren A."/>
            <person name="Chaudhuri R.R."/>
            <person name="La Ragione R."/>
            <person name="Hildebrand F."/>
            <person name="Pallen M.J."/>
        </authorList>
    </citation>
    <scope>NUCLEOTIDE SEQUENCE</scope>
    <source>
        <strain evidence="2">CHK191-13928</strain>
    </source>
</reference>
<dbReference type="PANTHER" id="PTHR30595:SF6">
    <property type="entry name" value="SCHLAFEN ALBA-2 DOMAIN-CONTAINING PROTEIN"/>
    <property type="match status" value="1"/>
</dbReference>
<accession>A0A9D1WZL6</accession>
<proteinExistence type="predicted"/>
<dbReference type="Proteomes" id="UP000886721">
    <property type="component" value="Unassembled WGS sequence"/>
</dbReference>
<reference evidence="2" key="2">
    <citation type="submission" date="2021-04" db="EMBL/GenBank/DDBJ databases">
        <authorList>
            <person name="Gilroy R."/>
        </authorList>
    </citation>
    <scope>NUCLEOTIDE SEQUENCE</scope>
    <source>
        <strain evidence="2">CHK191-13928</strain>
    </source>
</reference>
<dbReference type="Pfam" id="PF04326">
    <property type="entry name" value="SLFN_AlbA_2"/>
    <property type="match status" value="1"/>
</dbReference>
<feature type="domain" description="Schlafen AlbA-2" evidence="1">
    <location>
        <begin position="13"/>
        <end position="129"/>
    </location>
</feature>
<name>A0A9D1WZL6_9FIRM</name>
<evidence type="ECO:0000259" key="1">
    <source>
        <dbReference type="Pfam" id="PF04326"/>
    </source>
</evidence>
<dbReference type="Gene3D" id="3.30.950.30">
    <property type="entry name" value="Schlafen, AAA domain"/>
    <property type="match status" value="1"/>
</dbReference>